<dbReference type="InterPro" id="IPR036397">
    <property type="entry name" value="RNaseH_sf"/>
</dbReference>
<dbReference type="Gene3D" id="3.30.420.10">
    <property type="entry name" value="Ribonuclease H-like superfamily/Ribonuclease H"/>
    <property type="match status" value="1"/>
</dbReference>
<dbReference type="AlphaFoldDB" id="A0A8X6SHN3"/>
<keyword evidence="2" id="KW-1185">Reference proteome</keyword>
<protein>
    <submittedName>
        <fullName evidence="1">Uncharacterized protein</fullName>
    </submittedName>
</protein>
<proteinExistence type="predicted"/>
<reference evidence="1" key="1">
    <citation type="submission" date="2020-08" db="EMBL/GenBank/DDBJ databases">
        <title>Multicomponent nature underlies the extraordinary mechanical properties of spider dragline silk.</title>
        <authorList>
            <person name="Kono N."/>
            <person name="Nakamura H."/>
            <person name="Mori M."/>
            <person name="Yoshida Y."/>
            <person name="Ohtoshi R."/>
            <person name="Malay A.D."/>
            <person name="Moran D.A.P."/>
            <person name="Tomita M."/>
            <person name="Numata K."/>
            <person name="Arakawa K."/>
        </authorList>
    </citation>
    <scope>NUCLEOTIDE SEQUENCE</scope>
</reference>
<dbReference type="PANTHER" id="PTHR46060:SF1">
    <property type="entry name" value="MARINER MOS1 TRANSPOSASE-LIKE PROTEIN"/>
    <property type="match status" value="1"/>
</dbReference>
<dbReference type="InterPro" id="IPR052709">
    <property type="entry name" value="Transposase-MT_Hybrid"/>
</dbReference>
<evidence type="ECO:0000313" key="1">
    <source>
        <dbReference type="EMBL" id="GFY07158.1"/>
    </source>
</evidence>
<dbReference type="EMBL" id="BMAU01021268">
    <property type="protein sequence ID" value="GFY07158.1"/>
    <property type="molecule type" value="Genomic_DNA"/>
</dbReference>
<dbReference type="GO" id="GO:0003676">
    <property type="term" value="F:nucleic acid binding"/>
    <property type="evidence" value="ECO:0007669"/>
    <property type="project" value="InterPro"/>
</dbReference>
<accession>A0A8X6SHN3</accession>
<dbReference type="Proteomes" id="UP000887159">
    <property type="component" value="Unassembled WGS sequence"/>
</dbReference>
<name>A0A8X6SHN3_TRICX</name>
<gene>
    <name evidence="1" type="ORF">TNCV_277051</name>
</gene>
<comment type="caution">
    <text evidence="1">The sequence shown here is derived from an EMBL/GenBank/DDBJ whole genome shotgun (WGS) entry which is preliminary data.</text>
</comment>
<organism evidence="1 2">
    <name type="scientific">Trichonephila clavipes</name>
    <name type="common">Golden silk orbweaver</name>
    <name type="synonym">Nephila clavipes</name>
    <dbReference type="NCBI Taxonomy" id="2585209"/>
    <lineage>
        <taxon>Eukaryota</taxon>
        <taxon>Metazoa</taxon>
        <taxon>Ecdysozoa</taxon>
        <taxon>Arthropoda</taxon>
        <taxon>Chelicerata</taxon>
        <taxon>Arachnida</taxon>
        <taxon>Araneae</taxon>
        <taxon>Araneomorphae</taxon>
        <taxon>Entelegynae</taxon>
        <taxon>Araneoidea</taxon>
        <taxon>Nephilidae</taxon>
        <taxon>Trichonephila</taxon>
    </lineage>
</organism>
<evidence type="ECO:0000313" key="2">
    <source>
        <dbReference type="Proteomes" id="UP000887159"/>
    </source>
</evidence>
<dbReference type="PANTHER" id="PTHR46060">
    <property type="entry name" value="MARINER MOS1 TRANSPOSASE-LIKE PROTEIN"/>
    <property type="match status" value="1"/>
</dbReference>
<sequence>MLIVAVRNDVLNKEIQRKCPSLANTKGVILHDDNASMATKTAQKIDVMGWETLPQPVYSSDIAPSDYHLSVQDLRAFGSYDNQMKGCTFNLPDIKDCVDVKVETGVPTQTSSSSSNTLDQYFEVNGQCQEKAATIAFYKQTINQFNPI</sequence>